<keyword evidence="2 3" id="KW-0663">Pyridoxal phosphate</keyword>
<dbReference type="PIRSF" id="PIRSF000521">
    <property type="entry name" value="Transaminase_4ab_Lys_Orn"/>
    <property type="match status" value="1"/>
</dbReference>
<dbReference type="Pfam" id="PF00202">
    <property type="entry name" value="Aminotran_3"/>
    <property type="match status" value="1"/>
</dbReference>
<dbReference type="PANTHER" id="PTHR45688">
    <property type="match status" value="1"/>
</dbReference>
<dbReference type="InterPro" id="IPR015421">
    <property type="entry name" value="PyrdxlP-dep_Trfase_major"/>
</dbReference>
<dbReference type="InterPro" id="IPR015424">
    <property type="entry name" value="PyrdxlP-dep_Trfase"/>
</dbReference>
<dbReference type="Proteomes" id="UP001268542">
    <property type="component" value="Unassembled WGS sequence"/>
</dbReference>
<dbReference type="RefSeq" id="WP_315732291.1">
    <property type="nucleotide sequence ID" value="NZ_JAVYII010000003.1"/>
</dbReference>
<dbReference type="Gene3D" id="3.40.640.10">
    <property type="entry name" value="Type I PLP-dependent aspartate aminotransferase-like (Major domain)"/>
    <property type="match status" value="1"/>
</dbReference>
<dbReference type="PANTHER" id="PTHR45688:SF13">
    <property type="entry name" value="ALANINE--GLYOXYLATE AMINOTRANSFERASE 2-LIKE"/>
    <property type="match status" value="1"/>
</dbReference>
<dbReference type="SUPFAM" id="SSF53383">
    <property type="entry name" value="PLP-dependent transferases"/>
    <property type="match status" value="1"/>
</dbReference>
<proteinExistence type="inferred from homology"/>
<evidence type="ECO:0000256" key="3">
    <source>
        <dbReference type="RuleBase" id="RU003560"/>
    </source>
</evidence>
<keyword evidence="4" id="KW-0808">Transferase</keyword>
<gene>
    <name evidence="4" type="ORF">RDV89_07250</name>
</gene>
<dbReference type="CDD" id="cd00610">
    <property type="entry name" value="OAT_like"/>
    <property type="match status" value="1"/>
</dbReference>
<sequence>MQQTKNSGSAPTTSSILDANAYQGRGADGTLVRRRADVLASAYRLFYREPVQLVRGSGVHLYDADGAEYLDAYNNVAAVGHAHPRVAAAVARQVATLTTHTRYLDAGLVGYAERLLATMPAALDRLVLTCTGSEANDLALRAACAVTGGTGVIVSEEAYHGNTALVTGVSPSLGPGAPRGEHVWRVPVREMAAAVAEALAEMSAAGVRPAALLVDTVLSSDGVHPDVDGLAAATTAVRAAGGVLIADEVQPGFARTGATFWGFERHGLDPELVTMGKPMGNGLPVAGLAGRRSVLDALAASTPYFNTFGGTHVSIAAASAVLDVIEDEQLQANAARVGHEFLTALREVAARRALVGEVRGAGLYLGVDLRAAPGVDEPGTTTAADVINLMRRRRVLTSVCGPHGSTLKVRPPLPFSSGDVDRFCTELDAVLGELEAAAG</sequence>
<organism evidence="4 5">
    <name type="scientific">Nocardioides imazamoxiresistens</name>
    <dbReference type="NCBI Taxonomy" id="3231893"/>
    <lineage>
        <taxon>Bacteria</taxon>
        <taxon>Bacillati</taxon>
        <taxon>Actinomycetota</taxon>
        <taxon>Actinomycetes</taxon>
        <taxon>Propionibacteriales</taxon>
        <taxon>Nocardioidaceae</taxon>
        <taxon>Nocardioides</taxon>
    </lineage>
</organism>
<evidence type="ECO:0000256" key="2">
    <source>
        <dbReference type="ARBA" id="ARBA00022898"/>
    </source>
</evidence>
<dbReference type="Gene3D" id="3.90.1150.10">
    <property type="entry name" value="Aspartate Aminotransferase, domain 1"/>
    <property type="match status" value="1"/>
</dbReference>
<dbReference type="EMBL" id="JAVYII010000003">
    <property type="protein sequence ID" value="MDT9592858.1"/>
    <property type="molecule type" value="Genomic_DNA"/>
</dbReference>
<evidence type="ECO:0000256" key="1">
    <source>
        <dbReference type="ARBA" id="ARBA00008954"/>
    </source>
</evidence>
<evidence type="ECO:0000313" key="5">
    <source>
        <dbReference type="Proteomes" id="UP001268542"/>
    </source>
</evidence>
<comment type="caution">
    <text evidence="4">The sequence shown here is derived from an EMBL/GenBank/DDBJ whole genome shotgun (WGS) entry which is preliminary data.</text>
</comment>
<keyword evidence="5" id="KW-1185">Reference proteome</keyword>
<dbReference type="InterPro" id="IPR015422">
    <property type="entry name" value="PyrdxlP-dep_Trfase_small"/>
</dbReference>
<comment type="similarity">
    <text evidence="1 3">Belongs to the class-III pyridoxal-phosphate-dependent aminotransferase family.</text>
</comment>
<accession>A0ABU3PUF5</accession>
<reference evidence="4 5" key="1">
    <citation type="submission" date="2023-08" db="EMBL/GenBank/DDBJ databases">
        <title>Nocardioides seae sp. nov., a bacterium isolated from a soil.</title>
        <authorList>
            <person name="Wang X."/>
        </authorList>
    </citation>
    <scope>NUCLEOTIDE SEQUENCE [LARGE SCALE GENOMIC DNA]</scope>
    <source>
        <strain evidence="4 5">YZH12</strain>
    </source>
</reference>
<evidence type="ECO:0000313" key="4">
    <source>
        <dbReference type="EMBL" id="MDT9592858.1"/>
    </source>
</evidence>
<dbReference type="GO" id="GO:0008483">
    <property type="term" value="F:transaminase activity"/>
    <property type="evidence" value="ECO:0007669"/>
    <property type="project" value="UniProtKB-KW"/>
</dbReference>
<name>A0ABU3PUF5_9ACTN</name>
<protein>
    <submittedName>
        <fullName evidence="4">Aminotransferase class III-fold pyridoxal phosphate-dependent enzyme</fullName>
    </submittedName>
</protein>
<keyword evidence="4" id="KW-0032">Aminotransferase</keyword>
<dbReference type="InterPro" id="IPR005814">
    <property type="entry name" value="Aminotrans_3"/>
</dbReference>